<dbReference type="SUPFAM" id="SSF53474">
    <property type="entry name" value="alpha/beta-Hydrolases"/>
    <property type="match status" value="1"/>
</dbReference>
<keyword evidence="2" id="KW-1185">Reference proteome</keyword>
<protein>
    <recommendedName>
        <fullName evidence="3">Alpha/beta hydrolase</fullName>
    </recommendedName>
</protein>
<proteinExistence type="predicted"/>
<organism evidence="1 2">
    <name type="scientific">Celeribacter arenosi</name>
    <dbReference type="NCBI Taxonomy" id="792649"/>
    <lineage>
        <taxon>Bacteria</taxon>
        <taxon>Pseudomonadati</taxon>
        <taxon>Pseudomonadota</taxon>
        <taxon>Alphaproteobacteria</taxon>
        <taxon>Rhodobacterales</taxon>
        <taxon>Roseobacteraceae</taxon>
        <taxon>Celeribacter</taxon>
    </lineage>
</organism>
<accession>A0ABP7JYZ3</accession>
<evidence type="ECO:0000313" key="2">
    <source>
        <dbReference type="Proteomes" id="UP001399917"/>
    </source>
</evidence>
<dbReference type="Gene3D" id="3.40.50.1820">
    <property type="entry name" value="alpha/beta hydrolase"/>
    <property type="match status" value="1"/>
</dbReference>
<evidence type="ECO:0008006" key="3">
    <source>
        <dbReference type="Google" id="ProtNLM"/>
    </source>
</evidence>
<dbReference type="InterPro" id="IPR029058">
    <property type="entry name" value="AB_hydrolase_fold"/>
</dbReference>
<evidence type="ECO:0000313" key="1">
    <source>
        <dbReference type="EMBL" id="GAA3859786.1"/>
    </source>
</evidence>
<comment type="caution">
    <text evidence="1">The sequence shown here is derived from an EMBL/GenBank/DDBJ whole genome shotgun (WGS) entry which is preliminary data.</text>
</comment>
<sequence length="269" mass="29944">MREPEVIHSDEQIRVSLMRSGKARTGRTLLSFTGVGHALNGIDVQKPEFFKAGQGYDQMFFISDLNRSWGNALDFDALADVLAPYIGDQSVDTLGNSMGGFLSLLAPAFFDVRRATAIVPQISVHPDIVPWETRWSDYRGAIRDWQFPSVAQHLVDRTDYAVVVGDDALDLRHVALLPQRKNLTVLSVPDGGHNVAARLKELGLLDDFVRHVMDGDDLEHWFNDDFLPALKINAAAASAAVRDPIQLSWPARVKSSLKSKVQKWKSLKN</sequence>
<reference evidence="2" key="1">
    <citation type="journal article" date="2019" name="Int. J. Syst. Evol. Microbiol.">
        <title>The Global Catalogue of Microorganisms (GCM) 10K type strain sequencing project: providing services to taxonomists for standard genome sequencing and annotation.</title>
        <authorList>
            <consortium name="The Broad Institute Genomics Platform"/>
            <consortium name="The Broad Institute Genome Sequencing Center for Infectious Disease"/>
            <person name="Wu L."/>
            <person name="Ma J."/>
        </authorList>
    </citation>
    <scope>NUCLEOTIDE SEQUENCE [LARGE SCALE GENOMIC DNA]</scope>
    <source>
        <strain evidence="2">JCM 17190</strain>
    </source>
</reference>
<name>A0ABP7JYZ3_9RHOB</name>
<dbReference type="RefSeq" id="WP_344843818.1">
    <property type="nucleotide sequence ID" value="NZ_BAABDF010000003.1"/>
</dbReference>
<dbReference type="Proteomes" id="UP001399917">
    <property type="component" value="Unassembled WGS sequence"/>
</dbReference>
<gene>
    <name evidence="1" type="ORF">GCM10022404_08240</name>
</gene>
<dbReference type="EMBL" id="BAABDF010000003">
    <property type="protein sequence ID" value="GAA3859786.1"/>
    <property type="molecule type" value="Genomic_DNA"/>
</dbReference>